<evidence type="ECO:0000256" key="1">
    <source>
        <dbReference type="ARBA" id="ARBA00004173"/>
    </source>
</evidence>
<name>C0NAE7_AJECG</name>
<dbReference type="RefSeq" id="XP_045291118.1">
    <property type="nucleotide sequence ID" value="XM_045427143.1"/>
</dbReference>
<keyword evidence="4" id="KW-0809">Transit peptide</keyword>
<evidence type="ECO:0000256" key="4">
    <source>
        <dbReference type="ARBA" id="ARBA00022946"/>
    </source>
</evidence>
<dbReference type="AlphaFoldDB" id="C0NAE7"/>
<keyword evidence="5" id="KW-0496">Mitochondrion</keyword>
<dbReference type="InParanoid" id="C0NAE7"/>
<evidence type="ECO:0000256" key="3">
    <source>
        <dbReference type="ARBA" id="ARBA00016197"/>
    </source>
</evidence>
<dbReference type="EMBL" id="GG663363">
    <property type="protein sequence ID" value="EEH10638.1"/>
    <property type="molecule type" value="Genomic_DNA"/>
</dbReference>
<dbReference type="STRING" id="447093.C0NAE7"/>
<dbReference type="SUPFAM" id="SSF56112">
    <property type="entry name" value="Protein kinase-like (PK-like)"/>
    <property type="match status" value="1"/>
</dbReference>
<dbReference type="GO" id="GO:0005739">
    <property type="term" value="C:mitochondrion"/>
    <property type="evidence" value="ECO:0007669"/>
    <property type="project" value="UniProtKB-SubCell"/>
</dbReference>
<gene>
    <name evidence="7" type="ORF">HCBG_00093</name>
</gene>
<dbReference type="PANTHER" id="PTHR36091">
    <property type="entry name" value="ALTERED INHERITANCE OF MITOCHONDRIA PROTEIN 9, MITOCHONDRIAL"/>
    <property type="match status" value="1"/>
</dbReference>
<evidence type="ECO:0000313" key="8">
    <source>
        <dbReference type="Proteomes" id="UP000001631"/>
    </source>
</evidence>
<evidence type="ECO:0000256" key="2">
    <source>
        <dbReference type="ARBA" id="ARBA00005543"/>
    </source>
</evidence>
<evidence type="ECO:0000256" key="6">
    <source>
        <dbReference type="ARBA" id="ARBA00031849"/>
    </source>
</evidence>
<evidence type="ECO:0000256" key="5">
    <source>
        <dbReference type="ARBA" id="ARBA00023128"/>
    </source>
</evidence>
<comment type="similarity">
    <text evidence="2">Belongs to the AIM9 family.</text>
</comment>
<reference evidence="7" key="1">
    <citation type="submission" date="2009-02" db="EMBL/GenBank/DDBJ databases">
        <title>The Genome Sequence of Ajellomyces capsulatus strain G186AR.</title>
        <authorList>
            <consortium name="The Broad Institute Genome Sequencing Platform"/>
            <person name="Champion M."/>
            <person name="Cuomo C."/>
            <person name="Ma L.-J."/>
            <person name="Henn M.R."/>
            <person name="Sil A."/>
            <person name="Goldman B."/>
            <person name="Young S.K."/>
            <person name="Kodira C.D."/>
            <person name="Zeng Q."/>
            <person name="Koehrsen M."/>
            <person name="Alvarado L."/>
            <person name="Berlin A."/>
            <person name="Borenstein D."/>
            <person name="Chen Z."/>
            <person name="Engels R."/>
            <person name="Freedman E."/>
            <person name="Gellesch M."/>
            <person name="Goldberg J."/>
            <person name="Griggs A."/>
            <person name="Gujja S."/>
            <person name="Heiman D."/>
            <person name="Hepburn T."/>
            <person name="Howarth C."/>
            <person name="Jen D."/>
            <person name="Larson L."/>
            <person name="Lewis B."/>
            <person name="Mehta T."/>
            <person name="Park D."/>
            <person name="Pearson M."/>
            <person name="Roberts A."/>
            <person name="Saif S."/>
            <person name="Shea T."/>
            <person name="Shenoy N."/>
            <person name="Sisk P."/>
            <person name="Stolte C."/>
            <person name="Sykes S."/>
            <person name="Walk T."/>
            <person name="White J."/>
            <person name="Yandava C."/>
            <person name="Klein B."/>
            <person name="McEwen J.G."/>
            <person name="Puccia R."/>
            <person name="Goldman G.H."/>
            <person name="Felipe M.S."/>
            <person name="Nino-Vega G."/>
            <person name="San-Blas G."/>
            <person name="Taylor J."/>
            <person name="Mendoza L."/>
            <person name="Galagan J."/>
            <person name="Nusbaum C."/>
            <person name="Birren B."/>
        </authorList>
    </citation>
    <scope>NUCLEOTIDE SEQUENCE</scope>
    <source>
        <strain evidence="7">G186AR</strain>
    </source>
</reference>
<dbReference type="InterPro" id="IPR011009">
    <property type="entry name" value="Kinase-like_dom_sf"/>
</dbReference>
<organism evidence="7 8">
    <name type="scientific">Ajellomyces capsulatus (strain G186AR / H82 / ATCC MYA-2454 / RMSCC 2432)</name>
    <name type="common">Darling's disease fungus</name>
    <name type="synonym">Histoplasma capsulatum</name>
    <dbReference type="NCBI Taxonomy" id="447093"/>
    <lineage>
        <taxon>Eukaryota</taxon>
        <taxon>Fungi</taxon>
        <taxon>Dikarya</taxon>
        <taxon>Ascomycota</taxon>
        <taxon>Pezizomycotina</taxon>
        <taxon>Eurotiomycetes</taxon>
        <taxon>Eurotiomycetidae</taxon>
        <taxon>Onygenales</taxon>
        <taxon>Ajellomycetaceae</taxon>
        <taxon>Histoplasma</taxon>
    </lineage>
</organism>
<accession>C0NAE7</accession>
<dbReference type="InterPro" id="IPR051035">
    <property type="entry name" value="Mito_inheritance_9"/>
</dbReference>
<sequence>MYRPKRVCKFGTHIGWLAIQCSCEPIPNITAAPHIVAPTIRHTDLYSGNLFVDNGHITSAIDWQGAWAGPLFLERRHPRPIDHHGDVILKPPPRLRRQITSSIVLYLYEQQTAKINPRLDRILRLKLGRIRCDPITFASNTWDDDLLPLRESLINVERENPFMMYGRPCPNFYSKHWPKLGFNFVCPIHFIEEELQAHTKYGKGWNDVQDFWRSAQVIVTRDSWTTHDDAATLFSELRDFGLRNMGGKDRKDFEAQTNSCIAHSDIRKNNVLFGPKGRGSLDGSGATHPIIFIPVHLGGPSETI</sequence>
<proteinExistence type="inferred from homology"/>
<comment type="subcellular location">
    <subcellularLocation>
        <location evidence="1">Mitochondrion</location>
    </subcellularLocation>
</comment>
<dbReference type="Proteomes" id="UP000001631">
    <property type="component" value="Unassembled WGS sequence"/>
</dbReference>
<evidence type="ECO:0000313" key="7">
    <source>
        <dbReference type="EMBL" id="EEH10638.1"/>
    </source>
</evidence>
<dbReference type="HOGENOM" id="CLU_915173_0_0_1"/>
<dbReference type="VEuPathDB" id="FungiDB:I7I50_03814"/>
<dbReference type="PANTHER" id="PTHR36091:SF1">
    <property type="entry name" value="ALTERED INHERITANCE OF MITOCHONDRIA PROTEIN 9, MITOCHONDRIAL"/>
    <property type="match status" value="1"/>
</dbReference>
<protein>
    <recommendedName>
        <fullName evidence="3">Altered inheritance of mitochondria protein 9, mitochondrial</fullName>
    </recommendedName>
    <alternativeName>
        <fullName evidence="6">Found in mitochondrial proteome protein 29</fullName>
    </alternativeName>
</protein>
<keyword evidence="8" id="KW-1185">Reference proteome</keyword>
<dbReference type="GeneID" id="69033110"/>